<dbReference type="Proteomes" id="UP000176504">
    <property type="component" value="Unassembled WGS sequence"/>
</dbReference>
<dbReference type="InterPro" id="IPR011701">
    <property type="entry name" value="MFS"/>
</dbReference>
<proteinExistence type="predicted"/>
<dbReference type="Gene3D" id="1.20.1250.20">
    <property type="entry name" value="MFS general substrate transporter like domains"/>
    <property type="match status" value="1"/>
</dbReference>
<name>A0A1F4VCY6_UNCKA</name>
<protein>
    <recommendedName>
        <fullName evidence="4">Major facilitator superfamily (MFS) profile domain-containing protein</fullName>
    </recommendedName>
</protein>
<evidence type="ECO:0000313" key="3">
    <source>
        <dbReference type="Proteomes" id="UP000176504"/>
    </source>
</evidence>
<feature type="transmembrane region" description="Helical" evidence="1">
    <location>
        <begin position="57"/>
        <end position="74"/>
    </location>
</feature>
<evidence type="ECO:0000313" key="2">
    <source>
        <dbReference type="EMBL" id="OGC54888.1"/>
    </source>
</evidence>
<comment type="caution">
    <text evidence="2">The sequence shown here is derived from an EMBL/GenBank/DDBJ whole genome shotgun (WGS) entry which is preliminary data.</text>
</comment>
<dbReference type="EMBL" id="MEVI01000003">
    <property type="protein sequence ID" value="OGC54888.1"/>
    <property type="molecule type" value="Genomic_DNA"/>
</dbReference>
<feature type="transmembrane region" description="Helical" evidence="1">
    <location>
        <begin position="86"/>
        <end position="107"/>
    </location>
</feature>
<sequence length="204" mass="22824">MLFLHRLLPININHSNKAIKILILSDTLFYSGMALSEVVFGVFVVSSIKGATVVDLGIGHAIFMVGVLLTEPFISKIYDSALDITTSYYGFILGNLFKSIFRFGFIFLNSVTLFYIFYFLLGIVHSIEYPSFIKLFTKHMDKGLESSEWGIKDSFISLGKVITFFVSGIIAVKLGYGYLFALSGLIMLVSGVFLPLVYRKDFIS</sequence>
<feature type="transmembrane region" description="Helical" evidence="1">
    <location>
        <begin position="21"/>
        <end position="45"/>
    </location>
</feature>
<dbReference type="AlphaFoldDB" id="A0A1F4VCY6"/>
<evidence type="ECO:0000256" key="1">
    <source>
        <dbReference type="SAM" id="Phobius"/>
    </source>
</evidence>
<reference evidence="2 3" key="1">
    <citation type="journal article" date="2016" name="Nat. Commun.">
        <title>Thousands of microbial genomes shed light on interconnected biogeochemical processes in an aquifer system.</title>
        <authorList>
            <person name="Anantharaman K."/>
            <person name="Brown C.T."/>
            <person name="Hug L.A."/>
            <person name="Sharon I."/>
            <person name="Castelle C.J."/>
            <person name="Probst A.J."/>
            <person name="Thomas B.C."/>
            <person name="Singh A."/>
            <person name="Wilkins M.J."/>
            <person name="Karaoz U."/>
            <person name="Brodie E.L."/>
            <person name="Williams K.H."/>
            <person name="Hubbard S.S."/>
            <person name="Banfield J.F."/>
        </authorList>
    </citation>
    <scope>NUCLEOTIDE SEQUENCE [LARGE SCALE GENOMIC DNA]</scope>
</reference>
<dbReference type="SUPFAM" id="SSF103473">
    <property type="entry name" value="MFS general substrate transporter"/>
    <property type="match status" value="1"/>
</dbReference>
<keyword evidence="1" id="KW-0472">Membrane</keyword>
<feature type="transmembrane region" description="Helical" evidence="1">
    <location>
        <begin position="113"/>
        <end position="133"/>
    </location>
</feature>
<dbReference type="InterPro" id="IPR036259">
    <property type="entry name" value="MFS_trans_sf"/>
</dbReference>
<dbReference type="GO" id="GO:0022857">
    <property type="term" value="F:transmembrane transporter activity"/>
    <property type="evidence" value="ECO:0007669"/>
    <property type="project" value="InterPro"/>
</dbReference>
<feature type="transmembrane region" description="Helical" evidence="1">
    <location>
        <begin position="178"/>
        <end position="198"/>
    </location>
</feature>
<feature type="transmembrane region" description="Helical" evidence="1">
    <location>
        <begin position="154"/>
        <end position="172"/>
    </location>
</feature>
<organism evidence="2 3">
    <name type="scientific">candidate division WWE3 bacterium RIFCSPLOWO2_01_FULL_41_18</name>
    <dbReference type="NCBI Taxonomy" id="1802625"/>
    <lineage>
        <taxon>Bacteria</taxon>
        <taxon>Katanobacteria</taxon>
    </lineage>
</organism>
<dbReference type="Pfam" id="PF07690">
    <property type="entry name" value="MFS_1"/>
    <property type="match status" value="1"/>
</dbReference>
<keyword evidence="1" id="KW-1133">Transmembrane helix</keyword>
<gene>
    <name evidence="2" type="ORF">A3A78_02800</name>
</gene>
<keyword evidence="1" id="KW-0812">Transmembrane</keyword>
<accession>A0A1F4VCY6</accession>
<evidence type="ECO:0008006" key="4">
    <source>
        <dbReference type="Google" id="ProtNLM"/>
    </source>
</evidence>